<dbReference type="SUPFAM" id="SSF49599">
    <property type="entry name" value="TRAF domain-like"/>
    <property type="match status" value="5"/>
</dbReference>
<evidence type="ECO:0000259" key="7">
    <source>
        <dbReference type="PROSITE" id="PS51999"/>
    </source>
</evidence>
<name>A0ABQ7L3R2_BRACM</name>
<feature type="domain" description="MATH" evidence="6">
    <location>
        <begin position="596"/>
        <end position="733"/>
    </location>
</feature>
<evidence type="ECO:0000256" key="1">
    <source>
        <dbReference type="ARBA" id="ARBA00022723"/>
    </source>
</evidence>
<keyword evidence="1" id="KW-0479">Metal-binding</keyword>
<dbReference type="Pfam" id="PF22486">
    <property type="entry name" value="MATH_2"/>
    <property type="match status" value="5"/>
</dbReference>
<feature type="transmembrane region" description="Helical" evidence="5">
    <location>
        <begin position="12"/>
        <end position="32"/>
    </location>
</feature>
<dbReference type="Pfam" id="PF00899">
    <property type="entry name" value="ThiF"/>
    <property type="match status" value="1"/>
</dbReference>
<proteinExistence type="predicted"/>
<feature type="domain" description="GRF-type" evidence="7">
    <location>
        <begin position="435"/>
        <end position="476"/>
    </location>
</feature>
<evidence type="ECO:0000313" key="8">
    <source>
        <dbReference type="EMBL" id="KAG5380174.1"/>
    </source>
</evidence>
<feature type="transmembrane region" description="Helical" evidence="5">
    <location>
        <begin position="934"/>
        <end position="952"/>
    </location>
</feature>
<dbReference type="PANTHER" id="PTHR46162">
    <property type="entry name" value="TRAF-LIKE FAMILY PROTEIN"/>
    <property type="match status" value="1"/>
</dbReference>
<sequence length="1186" mass="134344">MFTEEKKNTNYGTIFVYCFFCLVFIVEVVRFAKPYYNLQNLMETEAVLEEGLLDAGILPCNIRSSVSVPARNHKKLSATIREETRTRPPVTYCVKFESFDTMSKLVKDNGDKYESHPFSAGGYNWTFLVYPNADKPVGSGGYVSLYVKIDNSSFIENQNEVYAWIRFLTYKSTTDTYHEFYVTDAQRFHLFKQEYGMLNFLEIGYYQTPVHGFIFNGGQSVFGVDIVVSNPPLWEDVSYEENIPGPAIGWRIYNFSSGEHDSYTSNPFLLEEETDIQYVLILYDVCRVMKVYPNGVGTGKGNSLSIYLLSASNKKGYVKAKFRVINKTPSKNVEKQVEGWPNAEQNGWGVDKLISIADVQDPSKGFLVNDAIKVMGLDYSYTQPSDSEDYGLQNSADSRNSSTEMNIMLDQAEIEAARNQYPPQPEVEFGFPKECYCGREPLLATSYTRNDPGRRFYTCDNIDDGDCHVYKWWDVAVTEEIKALGTQYAQLSDKKQLQIHLKRKRKMFTEEKKKNTNYGSIFVSCFFCLVLVVGVVRFAKPYYNLQNLMETEAVMEQGLLDVGILPCNLKSSVSVPARNHQKLSTTVREETRTRPPNSYCVKFESFATMSKLVAGNGDKYESRPFSAGGYNWTFLIYPNVNKPVGSGGYVSLYVKIDNYSFIATQTEVYAWIKFLTYKSTTDTYHELHATEAQRFHLFKQEYGMLTFLEIGYYQNPAYGFIFNGGQSVFGVDIVVSKPPATWEDVAYEENIRDPVLDWRITNFSTRDKVSYTSDTFSSGGRNWVLKVYPNGAGSATGNSLSLYLLSASNEKGYVKAKFRVINQTPSKNVEKQVDGWPNAKENGWGVDTLIPLADIKDPSKAKNIILAGVKSVTLHDENVVELWDLSSNFVFSEEDIGKDRALASLQKLQELHNAIHAKNMYTEDKKKNTNYGSIFVYCFFGFVLVVGVVRYAKPYYNLQSLMETGAVIEEAFLDVEKSLPSASRSSVSVPARNHQKLSSTVNEETRTRPPISYCVKFESFSTMANLVKDNGEKYESRPFSAGGYNWTFLIYPNENKPEGSGGYISLYVKIDNSSLITYQNEVYAWIKFLIYKSNTDTSTECSTFLVFSISNIYPEYGYLFNGGQTVFGVDIVVSKPSGTWEDVSYEENILGGWPNAQENGWGFLVKDTIKIEVEILAFSRADAVSN</sequence>
<dbReference type="SUPFAM" id="SSF69572">
    <property type="entry name" value="Activating enzymes of the ubiquitin-like proteins"/>
    <property type="match status" value="1"/>
</dbReference>
<dbReference type="Pfam" id="PF06839">
    <property type="entry name" value="Zn_ribbon_GRF"/>
    <property type="match status" value="1"/>
</dbReference>
<dbReference type="InterPro" id="IPR000594">
    <property type="entry name" value="ThiF_NAD_FAD-bd"/>
</dbReference>
<gene>
    <name evidence="8" type="primary">A07p036520.1_BraROA</name>
    <name evidence="8" type="ORF">IGI04_028016</name>
</gene>
<keyword evidence="5" id="KW-0472">Membrane</keyword>
<keyword evidence="5" id="KW-1133">Transmembrane helix</keyword>
<protein>
    <recommendedName>
        <fullName evidence="10">MATH domain-containing protein</fullName>
    </recommendedName>
</protein>
<dbReference type="PANTHER" id="PTHR46162:SF58">
    <property type="entry name" value="TRAF-LIKE FAMILY PROTEIN"/>
    <property type="match status" value="1"/>
</dbReference>
<keyword evidence="9" id="KW-1185">Reference proteome</keyword>
<accession>A0ABQ7L3R2</accession>
<keyword evidence="2 4" id="KW-0863">Zinc-finger</keyword>
<dbReference type="SMART" id="SM00061">
    <property type="entry name" value="MATH"/>
    <property type="match status" value="2"/>
</dbReference>
<dbReference type="Gene3D" id="2.60.210.10">
    <property type="entry name" value="Apoptosis, Tumor Necrosis Factor Receptor Associated Protein 2, Chain A"/>
    <property type="match status" value="5"/>
</dbReference>
<dbReference type="Gene3D" id="3.40.50.720">
    <property type="entry name" value="NAD(P)-binding Rossmann-like Domain"/>
    <property type="match status" value="1"/>
</dbReference>
<feature type="domain" description="MATH" evidence="6">
    <location>
        <begin position="1010"/>
        <end position="1175"/>
    </location>
</feature>
<feature type="domain" description="MATH" evidence="6">
    <location>
        <begin position="245"/>
        <end position="378"/>
    </location>
</feature>
<dbReference type="InterPro" id="IPR035985">
    <property type="entry name" value="Ubiquitin-activating_enz"/>
</dbReference>
<feature type="domain" description="MATH" evidence="6">
    <location>
        <begin position="753"/>
        <end position="876"/>
    </location>
</feature>
<evidence type="ECO:0000313" key="9">
    <source>
        <dbReference type="Proteomes" id="UP000823674"/>
    </source>
</evidence>
<evidence type="ECO:0000256" key="3">
    <source>
        <dbReference type="ARBA" id="ARBA00022833"/>
    </source>
</evidence>
<keyword evidence="3" id="KW-0862">Zinc</keyword>
<reference evidence="8 9" key="1">
    <citation type="submission" date="2021-03" db="EMBL/GenBank/DDBJ databases">
        <authorList>
            <person name="King G.J."/>
            <person name="Bancroft I."/>
            <person name="Baten A."/>
            <person name="Bloomfield J."/>
            <person name="Borpatragohain P."/>
            <person name="He Z."/>
            <person name="Irish N."/>
            <person name="Irwin J."/>
            <person name="Liu K."/>
            <person name="Mauleon R.P."/>
            <person name="Moore J."/>
            <person name="Morris R."/>
            <person name="Ostergaard L."/>
            <person name="Wang B."/>
            <person name="Wells R."/>
        </authorList>
    </citation>
    <scope>NUCLEOTIDE SEQUENCE [LARGE SCALE GENOMIC DNA]</scope>
    <source>
        <strain evidence="8">R-o-18</strain>
        <tissue evidence="8">Leaf</tissue>
    </source>
</reference>
<dbReference type="PROSITE" id="PS50144">
    <property type="entry name" value="MATH"/>
    <property type="match status" value="5"/>
</dbReference>
<organism evidence="8 9">
    <name type="scientific">Brassica rapa subsp. trilocularis</name>
    <dbReference type="NCBI Taxonomy" id="1813537"/>
    <lineage>
        <taxon>Eukaryota</taxon>
        <taxon>Viridiplantae</taxon>
        <taxon>Streptophyta</taxon>
        <taxon>Embryophyta</taxon>
        <taxon>Tracheophyta</taxon>
        <taxon>Spermatophyta</taxon>
        <taxon>Magnoliopsida</taxon>
        <taxon>eudicotyledons</taxon>
        <taxon>Gunneridae</taxon>
        <taxon>Pentapetalae</taxon>
        <taxon>rosids</taxon>
        <taxon>malvids</taxon>
        <taxon>Brassicales</taxon>
        <taxon>Brassicaceae</taxon>
        <taxon>Brassiceae</taxon>
        <taxon>Brassica</taxon>
    </lineage>
</organism>
<dbReference type="InterPro" id="IPR010666">
    <property type="entry name" value="Znf_GRF"/>
</dbReference>
<dbReference type="PROSITE" id="PS51999">
    <property type="entry name" value="ZF_GRF"/>
    <property type="match status" value="1"/>
</dbReference>
<evidence type="ECO:0000259" key="6">
    <source>
        <dbReference type="PROSITE" id="PS50144"/>
    </source>
</evidence>
<feature type="transmembrane region" description="Helical" evidence="5">
    <location>
        <begin position="516"/>
        <end position="539"/>
    </location>
</feature>
<evidence type="ECO:0000256" key="5">
    <source>
        <dbReference type="SAM" id="Phobius"/>
    </source>
</evidence>
<dbReference type="Proteomes" id="UP000823674">
    <property type="component" value="Chromosome A07"/>
</dbReference>
<keyword evidence="5" id="KW-0812">Transmembrane</keyword>
<dbReference type="InterPro" id="IPR002083">
    <property type="entry name" value="MATH/TRAF_dom"/>
</dbReference>
<dbReference type="InterPro" id="IPR008974">
    <property type="entry name" value="TRAF-like"/>
</dbReference>
<evidence type="ECO:0000256" key="4">
    <source>
        <dbReference type="PROSITE-ProRule" id="PRU01343"/>
    </source>
</evidence>
<evidence type="ECO:0008006" key="10">
    <source>
        <dbReference type="Google" id="ProtNLM"/>
    </source>
</evidence>
<evidence type="ECO:0000256" key="2">
    <source>
        <dbReference type="ARBA" id="ARBA00022771"/>
    </source>
</evidence>
<feature type="domain" description="MATH" evidence="6">
    <location>
        <begin position="89"/>
        <end position="226"/>
    </location>
</feature>
<dbReference type="CDD" id="cd00121">
    <property type="entry name" value="MATH"/>
    <property type="match status" value="5"/>
</dbReference>
<dbReference type="EMBL" id="JADBGQ010000009">
    <property type="protein sequence ID" value="KAG5380174.1"/>
    <property type="molecule type" value="Genomic_DNA"/>
</dbReference>
<comment type="caution">
    <text evidence="8">The sequence shown here is derived from an EMBL/GenBank/DDBJ whole genome shotgun (WGS) entry which is preliminary data.</text>
</comment>